<comment type="caution">
    <text evidence="2">The sequence shown here is derived from an EMBL/GenBank/DDBJ whole genome shotgun (WGS) entry which is preliminary data.</text>
</comment>
<dbReference type="Gene3D" id="1.10.357.10">
    <property type="entry name" value="Tetracycline Repressor, domain 2"/>
    <property type="match status" value="1"/>
</dbReference>
<accession>A0A645J5C5</accession>
<dbReference type="Pfam" id="PF14278">
    <property type="entry name" value="TetR_C_8"/>
    <property type="match status" value="1"/>
</dbReference>
<dbReference type="AlphaFoldDB" id="A0A645J5C5"/>
<evidence type="ECO:0000313" key="2">
    <source>
        <dbReference type="EMBL" id="MPN58848.1"/>
    </source>
</evidence>
<gene>
    <name evidence="2" type="ORF">SDC9_206564</name>
</gene>
<reference evidence="2" key="1">
    <citation type="submission" date="2019-08" db="EMBL/GenBank/DDBJ databases">
        <authorList>
            <person name="Kucharzyk K."/>
            <person name="Murdoch R.W."/>
            <person name="Higgins S."/>
            <person name="Loffler F."/>
        </authorList>
    </citation>
    <scope>NUCLEOTIDE SEQUENCE</scope>
</reference>
<organism evidence="2">
    <name type="scientific">bioreactor metagenome</name>
    <dbReference type="NCBI Taxonomy" id="1076179"/>
    <lineage>
        <taxon>unclassified sequences</taxon>
        <taxon>metagenomes</taxon>
        <taxon>ecological metagenomes</taxon>
    </lineage>
</organism>
<evidence type="ECO:0000259" key="1">
    <source>
        <dbReference type="Pfam" id="PF14278"/>
    </source>
</evidence>
<protein>
    <recommendedName>
        <fullName evidence="1">Transcriptional regulator TetR C-terminal Firmicutes type domain-containing protein</fullName>
    </recommendedName>
</protein>
<proteinExistence type="predicted"/>
<sequence>MLQNRDFYMEVFNYVGQNSLSDSLVESYFELMKIHILTVYTQVGYRLAEDELYILGRFEAYAYVGVIMEWVRGGMQANYMIYFEKLKKIKANLAFPLEAA</sequence>
<name>A0A645J5C5_9ZZZZ</name>
<feature type="domain" description="Transcriptional regulator TetR C-terminal Firmicutes type" evidence="1">
    <location>
        <begin position="2"/>
        <end position="89"/>
    </location>
</feature>
<dbReference type="InterPro" id="IPR039532">
    <property type="entry name" value="TetR_C_Firmicutes"/>
</dbReference>
<dbReference type="EMBL" id="VSSQ01132109">
    <property type="protein sequence ID" value="MPN58848.1"/>
    <property type="molecule type" value="Genomic_DNA"/>
</dbReference>